<evidence type="ECO:0000256" key="1">
    <source>
        <dbReference type="SAM" id="MobiDB-lite"/>
    </source>
</evidence>
<protein>
    <submittedName>
        <fullName evidence="2">Uncharacterized protein</fullName>
    </submittedName>
</protein>
<evidence type="ECO:0000313" key="2">
    <source>
        <dbReference type="EMBL" id="CAA9520570.1"/>
    </source>
</evidence>
<name>A0A6J4TDS7_9ACTN</name>
<organism evidence="2">
    <name type="scientific">uncultured Solirubrobacteraceae bacterium</name>
    <dbReference type="NCBI Taxonomy" id="1162706"/>
    <lineage>
        <taxon>Bacteria</taxon>
        <taxon>Bacillati</taxon>
        <taxon>Actinomycetota</taxon>
        <taxon>Thermoleophilia</taxon>
        <taxon>Solirubrobacterales</taxon>
        <taxon>Solirubrobacteraceae</taxon>
        <taxon>environmental samples</taxon>
    </lineage>
</organism>
<reference evidence="2" key="1">
    <citation type="submission" date="2020-02" db="EMBL/GenBank/DDBJ databases">
        <authorList>
            <person name="Meier V. D."/>
        </authorList>
    </citation>
    <scope>NUCLEOTIDE SEQUENCE</scope>
    <source>
        <strain evidence="2">AVDCRST_MAG30</strain>
    </source>
</reference>
<feature type="region of interest" description="Disordered" evidence="1">
    <location>
        <begin position="27"/>
        <end position="46"/>
    </location>
</feature>
<dbReference type="EMBL" id="CADCVS010000387">
    <property type="protein sequence ID" value="CAA9520570.1"/>
    <property type="molecule type" value="Genomic_DNA"/>
</dbReference>
<proteinExistence type="predicted"/>
<feature type="compositionally biased region" description="Basic and acidic residues" evidence="1">
    <location>
        <begin position="74"/>
        <end position="95"/>
    </location>
</feature>
<sequence>MPVDGAPLGVQRRRSLAPALAAVVAPEGAARVSPEPRDPRAGPGLGLRRLAARGGLVDRRLDRQVGDLLGRVARERARDLGQLRDGGRHRGRGEEQGEDEEDEAHRLR</sequence>
<feature type="region of interest" description="Disordered" evidence="1">
    <location>
        <begin position="74"/>
        <end position="108"/>
    </location>
</feature>
<gene>
    <name evidence="2" type="ORF">AVDCRST_MAG30-3015</name>
</gene>
<accession>A0A6J4TDS7</accession>
<dbReference type="AlphaFoldDB" id="A0A6J4TDS7"/>